<evidence type="ECO:0000256" key="1">
    <source>
        <dbReference type="ARBA" id="ARBA00023015"/>
    </source>
</evidence>
<dbReference type="InParanoid" id="A0A4V2Z096"/>
<keyword evidence="7" id="KW-1185">Reference proteome</keyword>
<feature type="compositionally biased region" description="Low complexity" evidence="3">
    <location>
        <begin position="202"/>
        <end position="216"/>
    </location>
</feature>
<evidence type="ECO:0000313" key="6">
    <source>
        <dbReference type="EMBL" id="TDE00028.1"/>
    </source>
</evidence>
<keyword evidence="4" id="KW-0472">Membrane</keyword>
<feature type="transmembrane region" description="Helical" evidence="4">
    <location>
        <begin position="137"/>
        <end position="157"/>
    </location>
</feature>
<proteinExistence type="predicted"/>
<comment type="caution">
    <text evidence="6">The sequence shown here is derived from an EMBL/GenBank/DDBJ whole genome shotgun (WGS) entry which is preliminary data.</text>
</comment>
<accession>A0A4V2Z096</accession>
<dbReference type="InterPro" id="IPR036779">
    <property type="entry name" value="LysM_dom_sf"/>
</dbReference>
<gene>
    <name evidence="6" type="ORF">E1269_26695</name>
</gene>
<feature type="region of interest" description="Disordered" evidence="3">
    <location>
        <begin position="1"/>
        <end position="81"/>
    </location>
</feature>
<sequence length="1003" mass="106705">MSEPTNEGSGWRDDTAPTAERTRTGARPGDMSMNAGGGRRRAAQRGERTGRPVSPVEAIAASGVPREVGPQRFQQRGVPEPQRSLPQALAAGFALLLLVIGVPVLLLVLGGPPPIPTSLPTRDDLTATIGPEQLVGVLLWVVWLAWLQFTLCVLIELRSAVRGVGLPGRVPLSGPTQRFARALVASVLVATAAVGQAAAAAPAAAPEAPPTTVAAAESYDGQAEATVQQETPPAAPVAEQEVEYRLGDMVLDPEEGAELVGQKVYVVQPPDGRYHDNLWDIAERTLGDGRRYQEIFELNRGREQPDGHELSLARLIYPNWLLIVPADAAGVDVVTAETPAPPETPPVPPPPTAPDQGGGQGEAGGGLDAGLFADYTASAEAEQVNTNPHAGLIDAGLLAAGVLAALETIRRRRRTPEPGDDQVEAEVALRIGADPDRARWLDHALRTLAASCQQERRPLPPVYAAVVDSTSVELLLAPPREDAPAPWTVLDDGRRWLLARSDVAVDTDLRGQVLAPYPGLVSLGRSGDRDVLIDLEAAGGPICIDGDPEATFEVVTALAVELATNQWSDHLRVTADGLPEALSVFDPGRLRLVDGVEPLLPELAARRSDRLGTDVLTGRVRPGGAGTWMPEYLVLGTPPTGELAEQLVALTNAAGRSPLGVICAGDVPGARWRISVDAAGTLELPALGLSVRANQLSWRSIEALVGLVDPDRSSDPDPSGPTFSEAWLPEVRPEVPQIRALVTEAELATAPVRVYILGPVVVQAREEIEAERRALATEIVVHLALHRDGVHPTVLASAVWPRGVTAAVREATFARVREWLGVDRTGSPYLLTTEDGRLKLSEAVVLDWDVVCALLSQARQVRRPSEEADLLRRALRVARGPVLSDRPQGRYAWIARARVERVASDLLVDAAHRLSVITRDGGDPATAAAAARAGLRVRPAEQLLWRDLIQAQHAVDGRGGVMAVEGEMSETLTSIGGIELAPETQALLEELVPSSRGRHRDLA</sequence>
<evidence type="ECO:0000259" key="5">
    <source>
        <dbReference type="SMART" id="SM01043"/>
    </source>
</evidence>
<dbReference type="InterPro" id="IPR005158">
    <property type="entry name" value="BTAD"/>
</dbReference>
<dbReference type="GO" id="GO:0006355">
    <property type="term" value="P:regulation of DNA-templated transcription"/>
    <property type="evidence" value="ECO:0007669"/>
    <property type="project" value="TreeGrafter"/>
</dbReference>
<dbReference type="Pfam" id="PF03704">
    <property type="entry name" value="BTAD"/>
    <property type="match status" value="1"/>
</dbReference>
<evidence type="ECO:0000256" key="2">
    <source>
        <dbReference type="ARBA" id="ARBA00023163"/>
    </source>
</evidence>
<feature type="transmembrane region" description="Helical" evidence="4">
    <location>
        <begin position="88"/>
        <end position="109"/>
    </location>
</feature>
<reference evidence="6 7" key="1">
    <citation type="submission" date="2019-03" db="EMBL/GenBank/DDBJ databases">
        <title>Draft genome sequences of novel Actinobacteria.</title>
        <authorList>
            <person name="Sahin N."/>
            <person name="Ay H."/>
            <person name="Saygin H."/>
        </authorList>
    </citation>
    <scope>NUCLEOTIDE SEQUENCE [LARGE SCALE GENOMIC DNA]</scope>
    <source>
        <strain evidence="6 7">5K138</strain>
    </source>
</reference>
<evidence type="ECO:0000256" key="4">
    <source>
        <dbReference type="SAM" id="Phobius"/>
    </source>
</evidence>
<feature type="domain" description="Bacterial transcriptional activator" evidence="5">
    <location>
        <begin position="846"/>
        <end position="992"/>
    </location>
</feature>
<dbReference type="OrthoDB" id="8444614at2"/>
<dbReference type="InterPro" id="IPR011990">
    <property type="entry name" value="TPR-like_helical_dom_sf"/>
</dbReference>
<feature type="region of interest" description="Disordered" evidence="3">
    <location>
        <begin position="336"/>
        <end position="369"/>
    </location>
</feature>
<keyword evidence="1" id="KW-0805">Transcription regulation</keyword>
<dbReference type="PANTHER" id="PTHR35807:SF1">
    <property type="entry name" value="TRANSCRIPTIONAL REGULATOR REDD"/>
    <property type="match status" value="1"/>
</dbReference>
<keyword evidence="2" id="KW-0804">Transcription</keyword>
<feature type="compositionally biased region" description="Basic and acidic residues" evidence="3">
    <location>
        <begin position="10"/>
        <end position="23"/>
    </location>
</feature>
<dbReference type="Proteomes" id="UP000294739">
    <property type="component" value="Unassembled WGS sequence"/>
</dbReference>
<dbReference type="GO" id="GO:0003677">
    <property type="term" value="F:DNA binding"/>
    <property type="evidence" value="ECO:0007669"/>
    <property type="project" value="TreeGrafter"/>
</dbReference>
<dbReference type="Gene3D" id="1.25.40.10">
    <property type="entry name" value="Tetratricopeptide repeat domain"/>
    <property type="match status" value="1"/>
</dbReference>
<dbReference type="Gene3D" id="3.10.350.10">
    <property type="entry name" value="LysM domain"/>
    <property type="match status" value="1"/>
</dbReference>
<feature type="region of interest" description="Disordered" evidence="3">
    <location>
        <begin position="202"/>
        <end position="235"/>
    </location>
</feature>
<name>A0A4V2Z096_9ACTN</name>
<evidence type="ECO:0000256" key="3">
    <source>
        <dbReference type="SAM" id="MobiDB-lite"/>
    </source>
</evidence>
<dbReference type="SMART" id="SM01043">
    <property type="entry name" value="BTAD"/>
    <property type="match status" value="1"/>
</dbReference>
<dbReference type="InterPro" id="IPR051677">
    <property type="entry name" value="AfsR-DnrI-RedD_regulator"/>
</dbReference>
<dbReference type="SUPFAM" id="SSF48452">
    <property type="entry name" value="TPR-like"/>
    <property type="match status" value="1"/>
</dbReference>
<organism evidence="6 7">
    <name type="scientific">Jiangella asiatica</name>
    <dbReference type="NCBI Taxonomy" id="2530372"/>
    <lineage>
        <taxon>Bacteria</taxon>
        <taxon>Bacillati</taxon>
        <taxon>Actinomycetota</taxon>
        <taxon>Actinomycetes</taxon>
        <taxon>Jiangellales</taxon>
        <taxon>Jiangellaceae</taxon>
        <taxon>Jiangella</taxon>
    </lineage>
</organism>
<protein>
    <recommendedName>
        <fullName evidence="5">Bacterial transcriptional activator domain-containing protein</fullName>
    </recommendedName>
</protein>
<dbReference type="PANTHER" id="PTHR35807">
    <property type="entry name" value="TRANSCRIPTIONAL REGULATOR REDD-RELATED"/>
    <property type="match status" value="1"/>
</dbReference>
<evidence type="ECO:0000313" key="7">
    <source>
        <dbReference type="Proteomes" id="UP000294739"/>
    </source>
</evidence>
<keyword evidence="4" id="KW-0812">Transmembrane</keyword>
<feature type="transmembrane region" description="Helical" evidence="4">
    <location>
        <begin position="178"/>
        <end position="199"/>
    </location>
</feature>
<feature type="compositionally biased region" description="Gly residues" evidence="3">
    <location>
        <begin position="356"/>
        <end position="368"/>
    </location>
</feature>
<feature type="compositionally biased region" description="Pro residues" evidence="3">
    <location>
        <begin position="339"/>
        <end position="353"/>
    </location>
</feature>
<dbReference type="EMBL" id="SMKZ01000056">
    <property type="protein sequence ID" value="TDE00028.1"/>
    <property type="molecule type" value="Genomic_DNA"/>
</dbReference>
<dbReference type="AlphaFoldDB" id="A0A4V2Z096"/>
<keyword evidence="4" id="KW-1133">Transmembrane helix</keyword>
<dbReference type="RefSeq" id="WP_131900332.1">
    <property type="nucleotide sequence ID" value="NZ_SMKZ01000056.1"/>
</dbReference>